<evidence type="ECO:0000256" key="9">
    <source>
        <dbReference type="ARBA" id="ARBA00029447"/>
    </source>
</evidence>
<dbReference type="PROSITE" id="PS50885">
    <property type="entry name" value="HAMP"/>
    <property type="match status" value="1"/>
</dbReference>
<dbReference type="SUPFAM" id="SSF103190">
    <property type="entry name" value="Sensory domain-like"/>
    <property type="match status" value="1"/>
</dbReference>
<evidence type="ECO:0000256" key="8">
    <source>
        <dbReference type="ARBA" id="ARBA00023224"/>
    </source>
</evidence>
<dbReference type="PANTHER" id="PTHR32089:SF112">
    <property type="entry name" value="LYSOZYME-LIKE PROTEIN-RELATED"/>
    <property type="match status" value="1"/>
</dbReference>
<dbReference type="SMART" id="SM00304">
    <property type="entry name" value="HAMP"/>
    <property type="match status" value="2"/>
</dbReference>
<dbReference type="InterPro" id="IPR033479">
    <property type="entry name" value="dCache_1"/>
</dbReference>
<dbReference type="InterPro" id="IPR004089">
    <property type="entry name" value="MCPsignal_dom"/>
</dbReference>
<evidence type="ECO:0000259" key="15">
    <source>
        <dbReference type="PROSITE" id="PS50885"/>
    </source>
</evidence>
<evidence type="ECO:0000256" key="10">
    <source>
        <dbReference type="PROSITE-ProRule" id="PRU00284"/>
    </source>
</evidence>
<feature type="transmembrane region" description="Helical" evidence="12">
    <location>
        <begin position="284"/>
        <end position="303"/>
    </location>
</feature>
<keyword evidence="8 10" id="KW-0807">Transducer</keyword>
<evidence type="ECO:0000256" key="12">
    <source>
        <dbReference type="SAM" id="Phobius"/>
    </source>
</evidence>
<dbReference type="AlphaFoldDB" id="A0A5K7YRB0"/>
<evidence type="ECO:0000256" key="2">
    <source>
        <dbReference type="ARBA" id="ARBA00022475"/>
    </source>
</evidence>
<feature type="region of interest" description="Disordered" evidence="11">
    <location>
        <begin position="372"/>
        <end position="392"/>
    </location>
</feature>
<dbReference type="InterPro" id="IPR000727">
    <property type="entry name" value="T_SNARE_dom"/>
</dbReference>
<name>A0A5K7YRB0_9BACT</name>
<dbReference type="Gene3D" id="3.30.450.20">
    <property type="entry name" value="PAS domain"/>
    <property type="match status" value="1"/>
</dbReference>
<dbReference type="RefSeq" id="WP_155318734.1">
    <property type="nucleotide sequence ID" value="NZ_AP021874.1"/>
</dbReference>
<feature type="compositionally biased region" description="Polar residues" evidence="11">
    <location>
        <begin position="375"/>
        <end position="384"/>
    </location>
</feature>
<dbReference type="Pfam" id="PF00672">
    <property type="entry name" value="HAMP"/>
    <property type="match status" value="1"/>
</dbReference>
<comment type="similarity">
    <text evidence="9">Belongs to the methyl-accepting chemotaxis (MCP) protein family.</text>
</comment>
<dbReference type="SMART" id="SM00283">
    <property type="entry name" value="MA"/>
    <property type="match status" value="1"/>
</dbReference>
<evidence type="ECO:0000259" key="13">
    <source>
        <dbReference type="PROSITE" id="PS50111"/>
    </source>
</evidence>
<dbReference type="Pfam" id="PF00015">
    <property type="entry name" value="MCPsignal"/>
    <property type="match status" value="1"/>
</dbReference>
<evidence type="ECO:0000259" key="14">
    <source>
        <dbReference type="PROSITE" id="PS50192"/>
    </source>
</evidence>
<dbReference type="EMBL" id="AP021874">
    <property type="protein sequence ID" value="BBO70813.1"/>
    <property type="molecule type" value="Genomic_DNA"/>
</dbReference>
<keyword evidence="5 12" id="KW-0812">Transmembrane</keyword>
<evidence type="ECO:0000256" key="11">
    <source>
        <dbReference type="SAM" id="MobiDB-lite"/>
    </source>
</evidence>
<evidence type="ECO:0000256" key="3">
    <source>
        <dbReference type="ARBA" id="ARBA00022500"/>
    </source>
</evidence>
<sequence>MKLRTKFLIPTLLLVMISMIVSLTVSIMSASSALEHEVHDELIAIAKNQSAFIESWLQRNDADLHSWSQDSIYRIALGADMLAKGARKSASRKMTEILQDYPHIAGVRLTNSEGLVIASSHPETIGSTNVAQRGYFQKALLGQPNRSGLLISKTSGQPIFTTAAPVIQNGKIEGVFYAVINLADISANFVDPIKVGETGYGFMFNEEGIIFAYPDKSQLMKFDLKEFDFGRRMLDTNLGAFSYHYEGTEKITGVAPIGDSGWRMGVTAPMDEVYAPVRTLRNELIGMTAVVLVILCAGVWVLVQRLVVAPVRRVSAGLKDIVSGEGDLTRRLAVVGKDEIAELATCFNAFVEQQRGIIRDMSAQAASLTGAADEMSNTADQMSGGSTGTREKARRVSRAASEMSANMDTVTAATREAAEAISMLAASVEEMSASVSEIARNAGKASAVSGDAVNKVTATSREVNELGAAAAQISKVTEVITEISEQTNLLALNATIEAARAGEAGKGFAVVANEIKDLANQTAGATREIKTNIEGIQNSTTSTVEEIKKIAGVIGSVNDLVGSIAASVEEQAATTRSIAKNVAQSDAGLQDVTRSIAQSSAVSTRIAEEIQTVNIASKEMSASSDHIQQSAAGLADLAKQLDARVSRFKV</sequence>
<dbReference type="PROSITE" id="PS50111">
    <property type="entry name" value="CHEMOTAXIS_TRANSDUC_2"/>
    <property type="match status" value="1"/>
</dbReference>
<keyword evidence="7 12" id="KW-0472">Membrane</keyword>
<comment type="subcellular location">
    <subcellularLocation>
        <location evidence="1">Cell inner membrane</location>
        <topology evidence="1">Multi-pass membrane protein</topology>
    </subcellularLocation>
</comment>
<dbReference type="GO" id="GO:0007165">
    <property type="term" value="P:signal transduction"/>
    <property type="evidence" value="ECO:0007669"/>
    <property type="project" value="UniProtKB-KW"/>
</dbReference>
<evidence type="ECO:0000256" key="5">
    <source>
        <dbReference type="ARBA" id="ARBA00022692"/>
    </source>
</evidence>
<reference evidence="16 17" key="1">
    <citation type="submission" date="2019-11" db="EMBL/GenBank/DDBJ databases">
        <title>Comparative genomics of hydrocarbon-degrading Desulfosarcina strains.</title>
        <authorList>
            <person name="Watanabe M."/>
            <person name="Kojima H."/>
            <person name="Fukui M."/>
        </authorList>
    </citation>
    <scope>NUCLEOTIDE SEQUENCE [LARGE SCALE GENOMIC DNA]</scope>
    <source>
        <strain evidence="16 17">PL12</strain>
    </source>
</reference>
<dbReference type="Pfam" id="PF02743">
    <property type="entry name" value="dCache_1"/>
    <property type="match status" value="1"/>
</dbReference>
<feature type="domain" description="HAMP" evidence="15">
    <location>
        <begin position="305"/>
        <end position="359"/>
    </location>
</feature>
<evidence type="ECO:0000313" key="16">
    <source>
        <dbReference type="EMBL" id="BBO70813.1"/>
    </source>
</evidence>
<proteinExistence type="inferred from homology"/>
<accession>A0A5K7YRB0</accession>
<protein>
    <submittedName>
        <fullName evidence="16">Methyl-accepting chemotaxis protein</fullName>
    </submittedName>
</protein>
<evidence type="ECO:0000256" key="4">
    <source>
        <dbReference type="ARBA" id="ARBA00022519"/>
    </source>
</evidence>
<dbReference type="GO" id="GO:0006935">
    <property type="term" value="P:chemotaxis"/>
    <property type="evidence" value="ECO:0007669"/>
    <property type="project" value="UniProtKB-KW"/>
</dbReference>
<evidence type="ECO:0000256" key="6">
    <source>
        <dbReference type="ARBA" id="ARBA00022989"/>
    </source>
</evidence>
<dbReference type="PROSITE" id="PS50192">
    <property type="entry name" value="T_SNARE"/>
    <property type="match status" value="1"/>
</dbReference>
<dbReference type="CDD" id="cd06225">
    <property type="entry name" value="HAMP"/>
    <property type="match status" value="1"/>
</dbReference>
<evidence type="ECO:0000256" key="7">
    <source>
        <dbReference type="ARBA" id="ARBA00023136"/>
    </source>
</evidence>
<evidence type="ECO:0000313" key="17">
    <source>
        <dbReference type="Proteomes" id="UP000427906"/>
    </source>
</evidence>
<evidence type="ECO:0000256" key="1">
    <source>
        <dbReference type="ARBA" id="ARBA00004429"/>
    </source>
</evidence>
<keyword evidence="3" id="KW-0145">Chemotaxis</keyword>
<dbReference type="Gene3D" id="1.10.8.500">
    <property type="entry name" value="HAMP domain in histidine kinase"/>
    <property type="match status" value="1"/>
</dbReference>
<feature type="domain" description="Methyl-accepting transducer" evidence="13">
    <location>
        <begin position="392"/>
        <end position="614"/>
    </location>
</feature>
<dbReference type="Proteomes" id="UP000427906">
    <property type="component" value="Chromosome"/>
</dbReference>
<dbReference type="PANTHER" id="PTHR32089">
    <property type="entry name" value="METHYL-ACCEPTING CHEMOTAXIS PROTEIN MCPB"/>
    <property type="match status" value="1"/>
</dbReference>
<dbReference type="InterPro" id="IPR003660">
    <property type="entry name" value="HAMP_dom"/>
</dbReference>
<keyword evidence="4" id="KW-0997">Cell inner membrane</keyword>
<gene>
    <name evidence="16" type="ORF">DSCA_47430</name>
</gene>
<dbReference type="OrthoDB" id="5428110at2"/>
<organism evidence="16 17">
    <name type="scientific">Desulfosarcina alkanivorans</name>
    <dbReference type="NCBI Taxonomy" id="571177"/>
    <lineage>
        <taxon>Bacteria</taxon>
        <taxon>Pseudomonadati</taxon>
        <taxon>Thermodesulfobacteriota</taxon>
        <taxon>Desulfobacteria</taxon>
        <taxon>Desulfobacterales</taxon>
        <taxon>Desulfosarcinaceae</taxon>
        <taxon>Desulfosarcina</taxon>
    </lineage>
</organism>
<dbReference type="CDD" id="cd12914">
    <property type="entry name" value="PDC1_DGC_like"/>
    <property type="match status" value="1"/>
</dbReference>
<keyword evidence="17" id="KW-1185">Reference proteome</keyword>
<dbReference type="GO" id="GO:0005886">
    <property type="term" value="C:plasma membrane"/>
    <property type="evidence" value="ECO:0007669"/>
    <property type="project" value="UniProtKB-SubCell"/>
</dbReference>
<dbReference type="InterPro" id="IPR029151">
    <property type="entry name" value="Sensor-like_sf"/>
</dbReference>
<keyword evidence="2" id="KW-1003">Cell membrane</keyword>
<keyword evidence="6 12" id="KW-1133">Transmembrane helix</keyword>
<dbReference type="CDD" id="cd12912">
    <property type="entry name" value="PDC2_MCP_like"/>
    <property type="match status" value="1"/>
</dbReference>
<dbReference type="Gene3D" id="1.10.287.950">
    <property type="entry name" value="Methyl-accepting chemotaxis protein"/>
    <property type="match status" value="1"/>
</dbReference>
<feature type="domain" description="T-SNARE coiled-coil homology" evidence="14">
    <location>
        <begin position="537"/>
        <end position="599"/>
    </location>
</feature>
<dbReference type="SUPFAM" id="SSF58104">
    <property type="entry name" value="Methyl-accepting chemotaxis protein (MCP) signaling domain"/>
    <property type="match status" value="1"/>
</dbReference>
<dbReference type="KEGG" id="dalk:DSCA_47430"/>